<feature type="transmembrane region" description="Helical" evidence="6">
    <location>
        <begin position="257"/>
        <end position="276"/>
    </location>
</feature>
<keyword evidence="3 6" id="KW-0812">Transmembrane</keyword>
<keyword evidence="4 6" id="KW-1133">Transmembrane helix</keyword>
<dbReference type="InterPro" id="IPR025405">
    <property type="entry name" value="DUF4131"/>
</dbReference>
<dbReference type="PANTHER" id="PTHR30619:SF1">
    <property type="entry name" value="RECOMBINATION PROTEIN 2"/>
    <property type="match status" value="1"/>
</dbReference>
<evidence type="ECO:0000256" key="4">
    <source>
        <dbReference type="ARBA" id="ARBA00022989"/>
    </source>
</evidence>
<name>A0A5J4QCU2_9ZZZZ</name>
<dbReference type="InterPro" id="IPR004477">
    <property type="entry name" value="ComEC_N"/>
</dbReference>
<keyword evidence="2" id="KW-1003">Cell membrane</keyword>
<feature type="transmembrane region" description="Helical" evidence="6">
    <location>
        <begin position="7"/>
        <end position="25"/>
    </location>
</feature>
<organism evidence="9">
    <name type="scientific">termite gut metagenome</name>
    <dbReference type="NCBI Taxonomy" id="433724"/>
    <lineage>
        <taxon>unclassified sequences</taxon>
        <taxon>metagenomes</taxon>
        <taxon>organismal metagenomes</taxon>
    </lineage>
</organism>
<dbReference type="Pfam" id="PF13567">
    <property type="entry name" value="DUF4131"/>
    <property type="match status" value="1"/>
</dbReference>
<accession>A0A5J4QCU2</accession>
<dbReference type="Pfam" id="PF03772">
    <property type="entry name" value="Competence"/>
    <property type="match status" value="1"/>
</dbReference>
<evidence type="ECO:0008006" key="10">
    <source>
        <dbReference type="Google" id="ProtNLM"/>
    </source>
</evidence>
<evidence type="ECO:0000256" key="1">
    <source>
        <dbReference type="ARBA" id="ARBA00004651"/>
    </source>
</evidence>
<feature type="transmembrane region" description="Helical" evidence="6">
    <location>
        <begin position="288"/>
        <end position="306"/>
    </location>
</feature>
<dbReference type="AlphaFoldDB" id="A0A5J4QCU2"/>
<evidence type="ECO:0000259" key="8">
    <source>
        <dbReference type="Pfam" id="PF13567"/>
    </source>
</evidence>
<dbReference type="PANTHER" id="PTHR30619">
    <property type="entry name" value="DNA INTERNALIZATION/COMPETENCE PROTEIN COMEC/REC2"/>
    <property type="match status" value="1"/>
</dbReference>
<sequence>MHRYPFLRLLLPFITGIIAGDFLFFHYQSIWLRLFLLLLICSTLSLPVLHSLKKYSLRWLFGIFVYICFFSAGAVLISWRLQQVSYVFPQSEAIYRAVITDRPEAKKRTVLCRVRLLECRDSLSIAFPCKNVLLYFPKDSTSNSLQNGDEFLFSARLSPSRNNDNFNAFDYTCYLTHKAVSGIGFVKAGNWAVTTHNSYHSLRQIASRCQERMLLFYAQLGFQDDEHAVLSALTVGHKEELSEEIRESYSISGASHVLALSGLHIGLLYGLFLFVLKRIPSKKVGMKLFRITIILILLWGFAFITGSDMNYE</sequence>
<dbReference type="InterPro" id="IPR052159">
    <property type="entry name" value="Competence_DNA_uptake"/>
</dbReference>
<feature type="domain" description="ComEC/Rec2-related protein" evidence="7">
    <location>
        <begin position="233"/>
        <end position="307"/>
    </location>
</feature>
<gene>
    <name evidence="9" type="ORF">EZS27_030742</name>
</gene>
<dbReference type="GO" id="GO:0005886">
    <property type="term" value="C:plasma membrane"/>
    <property type="evidence" value="ECO:0007669"/>
    <property type="project" value="UniProtKB-SubCell"/>
</dbReference>
<protein>
    <recommendedName>
        <fullName evidence="10">ComEC/Rec2-related protein domain-containing protein</fullName>
    </recommendedName>
</protein>
<evidence type="ECO:0000256" key="6">
    <source>
        <dbReference type="SAM" id="Phobius"/>
    </source>
</evidence>
<feature type="domain" description="DUF4131" evidence="8">
    <location>
        <begin position="30"/>
        <end position="190"/>
    </location>
</feature>
<evidence type="ECO:0000313" key="9">
    <source>
        <dbReference type="EMBL" id="KAA6319352.1"/>
    </source>
</evidence>
<comment type="subcellular location">
    <subcellularLocation>
        <location evidence="1">Cell membrane</location>
        <topology evidence="1">Multi-pass membrane protein</topology>
    </subcellularLocation>
</comment>
<feature type="transmembrane region" description="Helical" evidence="6">
    <location>
        <begin position="59"/>
        <end position="81"/>
    </location>
</feature>
<dbReference type="EMBL" id="SNRY01003906">
    <property type="protein sequence ID" value="KAA6319352.1"/>
    <property type="molecule type" value="Genomic_DNA"/>
</dbReference>
<evidence type="ECO:0000259" key="7">
    <source>
        <dbReference type="Pfam" id="PF03772"/>
    </source>
</evidence>
<feature type="transmembrane region" description="Helical" evidence="6">
    <location>
        <begin position="31"/>
        <end position="52"/>
    </location>
</feature>
<proteinExistence type="predicted"/>
<evidence type="ECO:0000256" key="5">
    <source>
        <dbReference type="ARBA" id="ARBA00023136"/>
    </source>
</evidence>
<evidence type="ECO:0000256" key="3">
    <source>
        <dbReference type="ARBA" id="ARBA00022692"/>
    </source>
</evidence>
<keyword evidence="5 6" id="KW-0472">Membrane</keyword>
<reference evidence="9" key="1">
    <citation type="submission" date="2019-03" db="EMBL/GenBank/DDBJ databases">
        <title>Single cell metagenomics reveals metabolic interactions within the superorganism composed of flagellate Streblomastix strix and complex community of Bacteroidetes bacteria on its surface.</title>
        <authorList>
            <person name="Treitli S.C."/>
            <person name="Kolisko M."/>
            <person name="Husnik F."/>
            <person name="Keeling P."/>
            <person name="Hampl V."/>
        </authorList>
    </citation>
    <scope>NUCLEOTIDE SEQUENCE</scope>
    <source>
        <strain evidence="9">STM</strain>
    </source>
</reference>
<evidence type="ECO:0000256" key="2">
    <source>
        <dbReference type="ARBA" id="ARBA00022475"/>
    </source>
</evidence>
<comment type="caution">
    <text evidence="9">The sequence shown here is derived from an EMBL/GenBank/DDBJ whole genome shotgun (WGS) entry which is preliminary data.</text>
</comment>